<keyword evidence="6" id="KW-0238">DNA-binding</keyword>
<dbReference type="InterPro" id="IPR014016">
    <property type="entry name" value="UvrD-like_ATP-bd"/>
</dbReference>
<name>A0A8K2A9N0_9CYAN</name>
<accession>A0A8K2A9N0</accession>
<dbReference type="GO" id="GO:0000725">
    <property type="term" value="P:recombinational repair"/>
    <property type="evidence" value="ECO:0007669"/>
    <property type="project" value="TreeGrafter"/>
</dbReference>
<keyword evidence="2 11" id="KW-0547">Nucleotide-binding</keyword>
<dbReference type="Gene3D" id="3.40.50.300">
    <property type="entry name" value="P-loop containing nucleotide triphosphate hydrolases"/>
    <property type="match status" value="2"/>
</dbReference>
<gene>
    <name evidence="14" type="ORF">GS597_18000</name>
</gene>
<dbReference type="SUPFAM" id="SSF52540">
    <property type="entry name" value="P-loop containing nucleoside triphosphate hydrolases"/>
    <property type="match status" value="1"/>
</dbReference>
<dbReference type="GO" id="GO:0005829">
    <property type="term" value="C:cytosol"/>
    <property type="evidence" value="ECO:0007669"/>
    <property type="project" value="TreeGrafter"/>
</dbReference>
<evidence type="ECO:0000256" key="8">
    <source>
        <dbReference type="ARBA" id="ARBA00034617"/>
    </source>
</evidence>
<dbReference type="Gene3D" id="1.10.10.160">
    <property type="match status" value="1"/>
</dbReference>
<protein>
    <recommendedName>
        <fullName evidence="9">DNA 3'-5' helicase</fullName>
        <ecNumber evidence="9">5.6.2.4</ecNumber>
    </recommendedName>
</protein>
<dbReference type="AlphaFoldDB" id="A0A8K2A9N0"/>
<dbReference type="InterPro" id="IPR027417">
    <property type="entry name" value="P-loop_NTPase"/>
</dbReference>
<dbReference type="GO" id="GO:0003677">
    <property type="term" value="F:DNA binding"/>
    <property type="evidence" value="ECO:0007669"/>
    <property type="project" value="UniProtKB-KW"/>
</dbReference>
<evidence type="ECO:0000256" key="6">
    <source>
        <dbReference type="ARBA" id="ARBA00023125"/>
    </source>
</evidence>
<dbReference type="InterPro" id="IPR014017">
    <property type="entry name" value="DNA_helicase_UvrD-like_C"/>
</dbReference>
<evidence type="ECO:0000259" key="13">
    <source>
        <dbReference type="PROSITE" id="PS51217"/>
    </source>
</evidence>
<reference evidence="14" key="1">
    <citation type="submission" date="2019-12" db="EMBL/GenBank/DDBJ databases">
        <title>High-Quality draft genome sequences of three cyanobacteria isolated from the limestone walls of the Old Cathedral of Coimbra.</title>
        <authorList>
            <person name="Tiago I."/>
            <person name="Soares F."/>
            <person name="Portugal A."/>
        </authorList>
    </citation>
    <scope>NUCLEOTIDE SEQUENCE [LARGE SCALE GENOMIC DNA]</scope>
    <source>
        <strain evidence="14">C</strain>
    </source>
</reference>
<evidence type="ECO:0000256" key="10">
    <source>
        <dbReference type="ARBA" id="ARBA00048988"/>
    </source>
</evidence>
<feature type="domain" description="UvrD-like helicase C-terminal" evidence="13">
    <location>
        <begin position="363"/>
        <end position="636"/>
    </location>
</feature>
<dbReference type="InterPro" id="IPR000212">
    <property type="entry name" value="DNA_helicase_UvrD/REP"/>
</dbReference>
<proteinExistence type="inferred from homology"/>
<dbReference type="Pfam" id="PF00580">
    <property type="entry name" value="UvrD-helicase"/>
    <property type="match status" value="1"/>
</dbReference>
<dbReference type="EMBL" id="WVIC01000049">
    <property type="protein sequence ID" value="NCJ08365.1"/>
    <property type="molecule type" value="Genomic_DNA"/>
</dbReference>
<dbReference type="GO" id="GO:0043138">
    <property type="term" value="F:3'-5' DNA helicase activity"/>
    <property type="evidence" value="ECO:0007669"/>
    <property type="project" value="UniProtKB-EC"/>
</dbReference>
<sequence length="768" mass="85196">MPVELASALDTLRQTLRPGQRELADWQGGILAVSAVPGAGKSHGMAVAAALTLARQAGRNLSTGRKSAAQLVLVTFTRSAVASLKAKVQAHLRDLNLASGGFTVQTLHSLALNIASRHPQLSGIRPDQFTLISLNQQHRLLRTAIEQWIAYHPALFRLLLEQGNFDGEETELLRRQSVLRTDVLPQLTKLAIHEAKSSGLQPQDLWAIAEQVPDQLSVLTLAAGLYERYQELMRSHNLMDYDDMIVAALRVLQDPEARQHWQTQIYAVFEDEAQDSTPLQTQMLDILAQDPTDPTQCHLVRVGDPNQAINSTFTPADPVFFRRFCDQCQGQGRLALMNQAGRSSPPILEAANRLLTWANQQASTEQPFRPQTIAPAAAGDPQADANPPPIGAGVEIHIPPDIFATVAQIGQRVAELLTATPEARAAVLVRENKQGRFVAEVLGDPQRYDLAVDLPALGIEIFDVGSRDRRSHVPGELLTLLQFLARPHSPDGLKAALRVLANRQLIPSQDLSHWASQPEQFLYPGPLDPALPPGAQSTNQLCCKLLRARWELPHYQLISFLALALQYDASELATADKLASRLIQQTQGGSTMDTTLAILQEIVSSEQFEPVDAEESEAPYLRAGQLTIMTFHKAKGLDWDYVFLPFLHERTMPGQLWVPKPAQFLGDFTLAEVARAQIRAYVHDERHLPPLAEAWQRAEDLKVAEEWRLLYVAMTRARRLLWMSAAAQAPYRWYGFDWQRPDSLSRQAPSPAIAPLSDWLAKQLAHDP</sequence>
<dbReference type="Pfam" id="PF13361">
    <property type="entry name" value="UvrD_C"/>
    <property type="match status" value="1"/>
</dbReference>
<dbReference type="EC" id="5.6.2.4" evidence="9"/>
<keyword evidence="4 11" id="KW-0347">Helicase</keyword>
<evidence type="ECO:0000313" key="15">
    <source>
        <dbReference type="Proteomes" id="UP000607397"/>
    </source>
</evidence>
<feature type="binding site" evidence="11">
    <location>
        <begin position="35"/>
        <end position="42"/>
    </location>
    <ligand>
        <name>ATP</name>
        <dbReference type="ChEBI" id="CHEBI:30616"/>
    </ligand>
</feature>
<dbReference type="PROSITE" id="PS51198">
    <property type="entry name" value="UVRD_HELICASE_ATP_BIND"/>
    <property type="match status" value="1"/>
</dbReference>
<evidence type="ECO:0000256" key="1">
    <source>
        <dbReference type="ARBA" id="ARBA00009922"/>
    </source>
</evidence>
<evidence type="ECO:0000256" key="7">
    <source>
        <dbReference type="ARBA" id="ARBA00023235"/>
    </source>
</evidence>
<comment type="catalytic activity">
    <reaction evidence="8">
        <text>Couples ATP hydrolysis with the unwinding of duplex DNA by translocating in the 3'-5' direction.</text>
        <dbReference type="EC" id="5.6.2.4"/>
    </reaction>
</comment>
<dbReference type="GO" id="GO:0016787">
    <property type="term" value="F:hydrolase activity"/>
    <property type="evidence" value="ECO:0007669"/>
    <property type="project" value="UniProtKB-UniRule"/>
</dbReference>
<keyword evidence="5 11" id="KW-0067">ATP-binding</keyword>
<organism evidence="14 15">
    <name type="scientific">Petrachloros mirabilis ULC683</name>
    <dbReference type="NCBI Taxonomy" id="2781853"/>
    <lineage>
        <taxon>Bacteria</taxon>
        <taxon>Bacillati</taxon>
        <taxon>Cyanobacteriota</taxon>
        <taxon>Cyanophyceae</taxon>
        <taxon>Synechococcales</taxon>
        <taxon>Petrachlorosaceae</taxon>
        <taxon>Petrachloros</taxon>
        <taxon>Petrachloros mirabilis</taxon>
    </lineage>
</organism>
<comment type="caution">
    <text evidence="14">The sequence shown here is derived from an EMBL/GenBank/DDBJ whole genome shotgun (WGS) entry which is preliminary data.</text>
</comment>
<dbReference type="GO" id="GO:0033202">
    <property type="term" value="C:DNA helicase complex"/>
    <property type="evidence" value="ECO:0007669"/>
    <property type="project" value="TreeGrafter"/>
</dbReference>
<evidence type="ECO:0000256" key="3">
    <source>
        <dbReference type="ARBA" id="ARBA00022801"/>
    </source>
</evidence>
<feature type="domain" description="UvrD-like helicase ATP-binding" evidence="12">
    <location>
        <begin position="14"/>
        <end position="344"/>
    </location>
</feature>
<comment type="similarity">
    <text evidence="1">Belongs to the helicase family. UvrD subfamily.</text>
</comment>
<evidence type="ECO:0000256" key="2">
    <source>
        <dbReference type="ARBA" id="ARBA00022741"/>
    </source>
</evidence>
<keyword evidence="7" id="KW-0413">Isomerase</keyword>
<dbReference type="Proteomes" id="UP000607397">
    <property type="component" value="Unassembled WGS sequence"/>
</dbReference>
<evidence type="ECO:0000256" key="11">
    <source>
        <dbReference type="PROSITE-ProRule" id="PRU00560"/>
    </source>
</evidence>
<evidence type="ECO:0000259" key="12">
    <source>
        <dbReference type="PROSITE" id="PS51198"/>
    </source>
</evidence>
<comment type="catalytic activity">
    <reaction evidence="10">
        <text>ATP + H2O = ADP + phosphate + H(+)</text>
        <dbReference type="Rhea" id="RHEA:13065"/>
        <dbReference type="ChEBI" id="CHEBI:15377"/>
        <dbReference type="ChEBI" id="CHEBI:15378"/>
        <dbReference type="ChEBI" id="CHEBI:30616"/>
        <dbReference type="ChEBI" id="CHEBI:43474"/>
        <dbReference type="ChEBI" id="CHEBI:456216"/>
        <dbReference type="EC" id="5.6.2.4"/>
    </reaction>
</comment>
<keyword evidence="3 11" id="KW-0378">Hydrolase</keyword>
<dbReference type="InterPro" id="IPR013986">
    <property type="entry name" value="DExx_box_DNA_helicase_dom_sf"/>
</dbReference>
<dbReference type="PROSITE" id="PS51217">
    <property type="entry name" value="UVRD_HELICASE_CTER"/>
    <property type="match status" value="1"/>
</dbReference>
<evidence type="ECO:0000256" key="4">
    <source>
        <dbReference type="ARBA" id="ARBA00022806"/>
    </source>
</evidence>
<keyword evidence="15" id="KW-1185">Reference proteome</keyword>
<evidence type="ECO:0000256" key="9">
    <source>
        <dbReference type="ARBA" id="ARBA00034808"/>
    </source>
</evidence>
<evidence type="ECO:0000313" key="14">
    <source>
        <dbReference type="EMBL" id="NCJ08365.1"/>
    </source>
</evidence>
<dbReference type="PANTHER" id="PTHR11070">
    <property type="entry name" value="UVRD / RECB / PCRA DNA HELICASE FAMILY MEMBER"/>
    <property type="match status" value="1"/>
</dbReference>
<dbReference type="GO" id="GO:0005524">
    <property type="term" value="F:ATP binding"/>
    <property type="evidence" value="ECO:0007669"/>
    <property type="project" value="UniProtKB-UniRule"/>
</dbReference>
<evidence type="ECO:0000256" key="5">
    <source>
        <dbReference type="ARBA" id="ARBA00022840"/>
    </source>
</evidence>
<dbReference type="PANTHER" id="PTHR11070:SF2">
    <property type="entry name" value="ATP-DEPENDENT DNA HELICASE SRS2"/>
    <property type="match status" value="1"/>
</dbReference>